<organism evidence="1 2">
    <name type="scientific">Purpureocillium lilacinum</name>
    <name type="common">Paecilomyces lilacinus</name>
    <dbReference type="NCBI Taxonomy" id="33203"/>
    <lineage>
        <taxon>Eukaryota</taxon>
        <taxon>Fungi</taxon>
        <taxon>Dikarya</taxon>
        <taxon>Ascomycota</taxon>
        <taxon>Pezizomycotina</taxon>
        <taxon>Sordariomycetes</taxon>
        <taxon>Hypocreomycetidae</taxon>
        <taxon>Hypocreales</taxon>
        <taxon>Ophiocordycipitaceae</taxon>
        <taxon>Purpureocillium</taxon>
    </lineage>
</organism>
<sequence length="258" mass="28280">MPSWTALPRQLLARRDSFDDGNSASAMIQSLKAADPAHDGRRFGGDTQHLVRRIYKQRHTLRAAHVLGPPMEDKDVCLAVRTATQRRRAAVRHSGRKLRSGAWGTPKGEAKTVDKKFRNGFCLRVLSRRASAIGLRPRKRDKKPNAWLPAYRASDGSWSEAWAFESNWVRIPERGGRGGEGPFKTIRAAGGGGRCPCLCGRPASDGKYLPNSALDTVATGIGYLARGLWLRTVVPPSGVWSVSKSSPRQFHESSTGLA</sequence>
<evidence type="ECO:0000313" key="2">
    <source>
        <dbReference type="Proteomes" id="UP001287286"/>
    </source>
</evidence>
<accession>A0ABR0C1S7</accession>
<keyword evidence="2" id="KW-1185">Reference proteome</keyword>
<comment type="caution">
    <text evidence="1">The sequence shown here is derived from an EMBL/GenBank/DDBJ whole genome shotgun (WGS) entry which is preliminary data.</text>
</comment>
<reference evidence="1 2" key="1">
    <citation type="journal article" date="2024" name="Microbiol. Resour. Announc.">
        <title>Genome annotations for the ascomycete fungi Trichoderma harzianum, Trichoderma aggressivum, and Purpureocillium lilacinum.</title>
        <authorList>
            <person name="Beijen E.P.W."/>
            <person name="Ohm R.A."/>
        </authorList>
    </citation>
    <scope>NUCLEOTIDE SEQUENCE [LARGE SCALE GENOMIC DNA]</scope>
    <source>
        <strain evidence="1 2">CBS 150709</strain>
    </source>
</reference>
<gene>
    <name evidence="1" type="ORF">Purlil1_5415</name>
</gene>
<dbReference type="Proteomes" id="UP001287286">
    <property type="component" value="Unassembled WGS sequence"/>
</dbReference>
<dbReference type="EMBL" id="JAWRVI010000016">
    <property type="protein sequence ID" value="KAK4090244.1"/>
    <property type="molecule type" value="Genomic_DNA"/>
</dbReference>
<protein>
    <submittedName>
        <fullName evidence="1">Uncharacterized protein</fullName>
    </submittedName>
</protein>
<evidence type="ECO:0000313" key="1">
    <source>
        <dbReference type="EMBL" id="KAK4090244.1"/>
    </source>
</evidence>
<proteinExistence type="predicted"/>
<name>A0ABR0C1S7_PURLI</name>